<reference evidence="3" key="2">
    <citation type="submission" date="2022-01" db="EMBL/GenBank/DDBJ databases">
        <authorList>
            <person name="Yamashiro T."/>
            <person name="Shiraishi A."/>
            <person name="Satake H."/>
            <person name="Nakayama K."/>
        </authorList>
    </citation>
    <scope>NUCLEOTIDE SEQUENCE</scope>
</reference>
<feature type="compositionally biased region" description="Polar residues" evidence="1">
    <location>
        <begin position="197"/>
        <end position="214"/>
    </location>
</feature>
<dbReference type="EMBL" id="BQNB010012246">
    <property type="protein sequence ID" value="GJT01115.1"/>
    <property type="molecule type" value="Genomic_DNA"/>
</dbReference>
<dbReference type="InterPro" id="IPR000477">
    <property type="entry name" value="RT_dom"/>
</dbReference>
<dbReference type="PANTHER" id="PTHR24559:SF444">
    <property type="entry name" value="REVERSE TRANSCRIPTASE DOMAIN-CONTAINING PROTEIN"/>
    <property type="match status" value="1"/>
</dbReference>
<feature type="compositionally biased region" description="Low complexity" evidence="1">
    <location>
        <begin position="77"/>
        <end position="126"/>
    </location>
</feature>
<dbReference type="Gene3D" id="3.10.10.10">
    <property type="entry name" value="HIV Type 1 Reverse Transcriptase, subunit A, domain 1"/>
    <property type="match status" value="1"/>
</dbReference>
<name>A0ABQ5AEN4_9ASTR</name>
<feature type="region of interest" description="Disordered" evidence="1">
    <location>
        <begin position="197"/>
        <end position="216"/>
    </location>
</feature>
<dbReference type="InterPro" id="IPR021109">
    <property type="entry name" value="Peptidase_aspartic_dom_sf"/>
</dbReference>
<dbReference type="PANTHER" id="PTHR24559">
    <property type="entry name" value="TRANSPOSON TY3-I GAG-POL POLYPROTEIN"/>
    <property type="match status" value="1"/>
</dbReference>
<dbReference type="Gene3D" id="3.30.70.270">
    <property type="match status" value="1"/>
</dbReference>
<reference evidence="3" key="1">
    <citation type="journal article" date="2022" name="Int. J. Mol. Sci.">
        <title>Draft Genome of Tanacetum Coccineum: Genomic Comparison of Closely Related Tanacetum-Family Plants.</title>
        <authorList>
            <person name="Yamashiro T."/>
            <person name="Shiraishi A."/>
            <person name="Nakayama K."/>
            <person name="Satake H."/>
        </authorList>
    </citation>
    <scope>NUCLEOTIDE SEQUENCE</scope>
</reference>
<feature type="region of interest" description="Disordered" evidence="1">
    <location>
        <begin position="62"/>
        <end position="127"/>
    </location>
</feature>
<feature type="domain" description="Reverse transcriptase" evidence="2">
    <location>
        <begin position="592"/>
        <end position="723"/>
    </location>
</feature>
<evidence type="ECO:0000256" key="1">
    <source>
        <dbReference type="SAM" id="MobiDB-lite"/>
    </source>
</evidence>
<protein>
    <submittedName>
        <fullName evidence="3">Reverse transcriptase domain-containing protein</fullName>
    </submittedName>
</protein>
<dbReference type="Proteomes" id="UP001151760">
    <property type="component" value="Unassembled WGS sequence"/>
</dbReference>
<gene>
    <name evidence="3" type="ORF">Tco_0822284</name>
</gene>
<dbReference type="Gene3D" id="2.40.70.10">
    <property type="entry name" value="Acid Proteases"/>
    <property type="match status" value="1"/>
</dbReference>
<dbReference type="CDD" id="cd01647">
    <property type="entry name" value="RT_LTR"/>
    <property type="match status" value="1"/>
</dbReference>
<keyword evidence="3" id="KW-0695">RNA-directed DNA polymerase</keyword>
<keyword evidence="4" id="KW-1185">Reference proteome</keyword>
<evidence type="ECO:0000313" key="3">
    <source>
        <dbReference type="EMBL" id="GJT01115.1"/>
    </source>
</evidence>
<dbReference type="InterPro" id="IPR043502">
    <property type="entry name" value="DNA/RNA_pol_sf"/>
</dbReference>
<keyword evidence="3" id="KW-0808">Transferase</keyword>
<dbReference type="Pfam" id="PF00078">
    <property type="entry name" value="RVT_1"/>
    <property type="match status" value="1"/>
</dbReference>
<proteinExistence type="predicted"/>
<organism evidence="3 4">
    <name type="scientific">Tanacetum coccineum</name>
    <dbReference type="NCBI Taxonomy" id="301880"/>
    <lineage>
        <taxon>Eukaryota</taxon>
        <taxon>Viridiplantae</taxon>
        <taxon>Streptophyta</taxon>
        <taxon>Embryophyta</taxon>
        <taxon>Tracheophyta</taxon>
        <taxon>Spermatophyta</taxon>
        <taxon>Magnoliopsida</taxon>
        <taxon>eudicotyledons</taxon>
        <taxon>Gunneridae</taxon>
        <taxon>Pentapetalae</taxon>
        <taxon>asterids</taxon>
        <taxon>campanulids</taxon>
        <taxon>Asterales</taxon>
        <taxon>Asteraceae</taxon>
        <taxon>Asteroideae</taxon>
        <taxon>Anthemideae</taxon>
        <taxon>Anthemidinae</taxon>
        <taxon>Tanacetum</taxon>
    </lineage>
</organism>
<evidence type="ECO:0000259" key="2">
    <source>
        <dbReference type="Pfam" id="PF00078"/>
    </source>
</evidence>
<dbReference type="InterPro" id="IPR053134">
    <property type="entry name" value="RNA-dir_DNA_polymerase"/>
</dbReference>
<dbReference type="InterPro" id="IPR043128">
    <property type="entry name" value="Rev_trsase/Diguanyl_cyclase"/>
</dbReference>
<keyword evidence="3" id="KW-0548">Nucleotidyltransferase</keyword>
<comment type="caution">
    <text evidence="3">The sequence shown here is derived from an EMBL/GenBank/DDBJ whole genome shotgun (WGS) entry which is preliminary data.</text>
</comment>
<dbReference type="SUPFAM" id="SSF56672">
    <property type="entry name" value="DNA/RNA polymerases"/>
    <property type="match status" value="1"/>
</dbReference>
<sequence>MNKATQQATVKAIKETCVICGGPHPYYECLATGGNTFDACAVVGTYSQVGNGYRPQVDPIYRASNQMGPPSFPPPNVQNSQNYNQNRYNQNQGNYQAPNNQGFNQQSGQNFNQGNNNYQASNNQAQVGPSNELSNYMKSNEATLRAMQTQMSNMKSKLRNEFKSSFTNKFSSIETKTNKLENQNNKIMNMLTNLTIQRQSPSGSGSLPSDTVANSRGDVKAITTRSGIAYEGPSIPPTSSSLPKEVEQGPESLLSNKEKLFELESTPLNENCSAVLLKKLPEKLGDPGKFLIPCDFTELDECLALADLGASINLMPLSVWKKLSLPELTPTRMTLELDVACEEYALEVLGFLDSLTSGNPTPSDPIIASSSPSFTPFEGGYFILEEIETFLHTLDNPSNLDDDYYDTEGDILYLEKLLNEDPSPNLPPMKNEDLKQVDVTMTKPSIEEPPELELKDLPPHLEYAFLEGTDKLPIIISKELKYKENAALLKVLKSHKRAIAWKISDIKSIDPRFCTHKILMEDDFKLAVQHQRRVNPKIHEVIKKEVIKLLDSGLIYPIFDSSWVSLVHCVPKKGGMTVVENEDNELIPTRLVTGWRVCIDYQKLNDATRKDHFPLPFMDQMLERLVVNEYYYFLDGFSGYFHILIDPQDQENTTFTCPYGTFAYRRMPFGLCNASGTFQRCMMAIFHDMIEETMEVFMDDFSVFGDSFSSCLSHLNKMLKQAKTPTSF</sequence>
<evidence type="ECO:0000313" key="4">
    <source>
        <dbReference type="Proteomes" id="UP001151760"/>
    </source>
</evidence>
<dbReference type="GO" id="GO:0003964">
    <property type="term" value="F:RNA-directed DNA polymerase activity"/>
    <property type="evidence" value="ECO:0007669"/>
    <property type="project" value="UniProtKB-KW"/>
</dbReference>
<accession>A0ABQ5AEN4</accession>